<dbReference type="EMBL" id="BAABCB010000023">
    <property type="protein sequence ID" value="GAA4244961.1"/>
    <property type="molecule type" value="Genomic_DNA"/>
</dbReference>
<evidence type="ECO:0000313" key="1">
    <source>
        <dbReference type="EMBL" id="GAA4244961.1"/>
    </source>
</evidence>
<reference evidence="2" key="1">
    <citation type="journal article" date="2019" name="Int. J. Syst. Evol. Microbiol.">
        <title>The Global Catalogue of Microorganisms (GCM) 10K type strain sequencing project: providing services to taxonomists for standard genome sequencing and annotation.</title>
        <authorList>
            <consortium name="The Broad Institute Genomics Platform"/>
            <consortium name="The Broad Institute Genome Sequencing Center for Infectious Disease"/>
            <person name="Wu L."/>
            <person name="Ma J."/>
        </authorList>
    </citation>
    <scope>NUCLEOTIDE SEQUENCE [LARGE SCALE GENOMIC DNA]</scope>
    <source>
        <strain evidence="2">JCM 17633</strain>
    </source>
</reference>
<protein>
    <submittedName>
        <fullName evidence="1">Uncharacterized protein</fullName>
    </submittedName>
</protein>
<organism evidence="1 2">
    <name type="scientific">Winogradskyella damuponensis</name>
    <dbReference type="NCBI Taxonomy" id="943939"/>
    <lineage>
        <taxon>Bacteria</taxon>
        <taxon>Pseudomonadati</taxon>
        <taxon>Bacteroidota</taxon>
        <taxon>Flavobacteriia</taxon>
        <taxon>Flavobacteriales</taxon>
        <taxon>Flavobacteriaceae</taxon>
        <taxon>Winogradskyella</taxon>
    </lineage>
</organism>
<proteinExistence type="predicted"/>
<sequence>MTHNGNRNLSDELYFWNHETRKTEKIAESINKLNIKKSSFWRKIFGILLIIISLSSCKNEHFCTINENNAGKEVYDLEEASCFIALKMNKKTSELNLIREALIAEENYMNNIGLISEKSNLESDVEIDINELAEYALNKEKIELTKNELLEIYDTEIEYLKFIGVVNK</sequence>
<accession>A0ABP8CYI4</accession>
<keyword evidence="2" id="KW-1185">Reference proteome</keyword>
<comment type="caution">
    <text evidence="1">The sequence shown here is derived from an EMBL/GenBank/DDBJ whole genome shotgun (WGS) entry which is preliminary data.</text>
</comment>
<dbReference type="Proteomes" id="UP001501682">
    <property type="component" value="Unassembled WGS sequence"/>
</dbReference>
<name>A0ABP8CYI4_9FLAO</name>
<evidence type="ECO:0000313" key="2">
    <source>
        <dbReference type="Proteomes" id="UP001501682"/>
    </source>
</evidence>
<gene>
    <name evidence="1" type="ORF">GCM10022292_25620</name>
</gene>